<name>A0A7D7QXU7_9NOSO</name>
<evidence type="ECO:0000256" key="2">
    <source>
        <dbReference type="ARBA" id="ARBA00009137"/>
    </source>
</evidence>
<proteinExistence type="inferred from homology"/>
<dbReference type="PANTHER" id="PTHR32024">
    <property type="entry name" value="TRK SYSTEM POTASSIUM UPTAKE PROTEIN TRKG-RELATED"/>
    <property type="match status" value="1"/>
</dbReference>
<evidence type="ECO:0000256" key="7">
    <source>
        <dbReference type="ARBA" id="ARBA00023065"/>
    </source>
</evidence>
<feature type="transmembrane region" description="Helical" evidence="9">
    <location>
        <begin position="51"/>
        <end position="76"/>
    </location>
</feature>
<accession>A0A7D7QXU7</accession>
<dbReference type="Pfam" id="PF02386">
    <property type="entry name" value="TrkH"/>
    <property type="match status" value="1"/>
</dbReference>
<dbReference type="AlphaFoldDB" id="A0A7D7QXU7"/>
<dbReference type="GO" id="GO:0030001">
    <property type="term" value="P:metal ion transport"/>
    <property type="evidence" value="ECO:0007669"/>
    <property type="project" value="UniProtKB-ARBA"/>
</dbReference>
<evidence type="ECO:0000256" key="9">
    <source>
        <dbReference type="SAM" id="Phobius"/>
    </source>
</evidence>
<dbReference type="GO" id="GO:0008324">
    <property type="term" value="F:monoatomic cation transmembrane transporter activity"/>
    <property type="evidence" value="ECO:0007669"/>
    <property type="project" value="InterPro"/>
</dbReference>
<dbReference type="EMBL" id="CP054698">
    <property type="protein sequence ID" value="QMS92323.1"/>
    <property type="molecule type" value="Genomic_DNA"/>
</dbReference>
<dbReference type="KEGG" id="ned:HUN01_33805"/>
<reference evidence="11" key="1">
    <citation type="submission" date="2020-06" db="EMBL/GenBank/DDBJ databases">
        <title>Nostoc edaphicum CCNP1411 genome.</title>
        <authorList>
            <person name="Fidor A."/>
            <person name="Grabski M."/>
            <person name="Gawor J."/>
            <person name="Gromadka R."/>
            <person name="Wegrzyn G."/>
            <person name="Mazur-Marzec H."/>
        </authorList>
    </citation>
    <scope>NUCLEOTIDE SEQUENCE [LARGE SCALE GENOMIC DNA]</scope>
    <source>
        <strain evidence="11">CCNP1411</strain>
    </source>
</reference>
<dbReference type="GO" id="GO:0005886">
    <property type="term" value="C:plasma membrane"/>
    <property type="evidence" value="ECO:0007669"/>
    <property type="project" value="UniProtKB-SubCell"/>
</dbReference>
<evidence type="ECO:0000256" key="6">
    <source>
        <dbReference type="ARBA" id="ARBA00022989"/>
    </source>
</evidence>
<protein>
    <submittedName>
        <fullName evidence="10">TrkH family potassium uptake protein</fullName>
    </submittedName>
</protein>
<keyword evidence="8 9" id="KW-0472">Membrane</keyword>
<dbReference type="PANTHER" id="PTHR32024:SF2">
    <property type="entry name" value="TRK SYSTEM POTASSIUM UPTAKE PROTEIN TRKG-RELATED"/>
    <property type="match status" value="1"/>
</dbReference>
<feature type="transmembrane region" description="Helical" evidence="9">
    <location>
        <begin position="264"/>
        <end position="290"/>
    </location>
</feature>
<evidence type="ECO:0000313" key="11">
    <source>
        <dbReference type="Proteomes" id="UP000514713"/>
    </source>
</evidence>
<keyword evidence="4" id="KW-1003">Cell membrane</keyword>
<evidence type="ECO:0000313" key="10">
    <source>
        <dbReference type="EMBL" id="QMS92323.1"/>
    </source>
</evidence>
<dbReference type="Proteomes" id="UP000514713">
    <property type="component" value="Chromosome"/>
</dbReference>
<dbReference type="InterPro" id="IPR003445">
    <property type="entry name" value="Cat_transpt"/>
</dbReference>
<feature type="transmembrane region" description="Helical" evidence="9">
    <location>
        <begin position="225"/>
        <end position="243"/>
    </location>
</feature>
<keyword evidence="3" id="KW-0813">Transport</keyword>
<feature type="transmembrane region" description="Helical" evidence="9">
    <location>
        <begin position="15"/>
        <end position="39"/>
    </location>
</feature>
<keyword evidence="5 9" id="KW-0812">Transmembrane</keyword>
<feature type="transmembrane region" description="Helical" evidence="9">
    <location>
        <begin position="383"/>
        <end position="405"/>
    </location>
</feature>
<keyword evidence="7" id="KW-0406">Ion transport</keyword>
<comment type="subcellular location">
    <subcellularLocation>
        <location evidence="1">Cell membrane</location>
        <topology evidence="1">Multi-pass membrane protein</topology>
    </subcellularLocation>
</comment>
<organism evidence="10 11">
    <name type="scientific">Nostoc edaphicum CCNP1411</name>
    <dbReference type="NCBI Taxonomy" id="1472755"/>
    <lineage>
        <taxon>Bacteria</taxon>
        <taxon>Bacillati</taxon>
        <taxon>Cyanobacteriota</taxon>
        <taxon>Cyanophyceae</taxon>
        <taxon>Nostocales</taxon>
        <taxon>Nostocaceae</taxon>
        <taxon>Nostoc</taxon>
    </lineage>
</organism>
<feature type="transmembrane region" description="Helical" evidence="9">
    <location>
        <begin position="445"/>
        <end position="467"/>
    </location>
</feature>
<evidence type="ECO:0000256" key="4">
    <source>
        <dbReference type="ARBA" id="ARBA00022475"/>
    </source>
</evidence>
<sequence length="474" mass="52109">MALCSVPVSLWFGEYYAIAPFLTMAAAAIILGQLLYHLFPETGESRLRHAMLVAAIGWGMISLFGAIPFWGIAILLPVSPNTPQTMLEFQNPWNAIFEAFSGFTSTGLSVAINASELPRSLQWWRSFTEWIDGVGITVLVLAVLEPGMDAYHLYSAEGREKKIAPTVTDTVQKILWIYALYTVLSIVLLVVLGMPLWDSINHALTGIATGGFSIQDESIGTYNPVIQLAVVLIMITGAISFPIHHQLLTQRHWSILWTDAQHRTLWLVLGIGALVLVGENFWFSGTFVWIDSLFQWVSALTTCGFETTELQPWGSGAKFLLSVAMIFGGAAGSTAGGLKLKRVVTIYRGILWHFQQLFLQPRKLIKYKLTNEVLTAAKAYRQFYAAATLAALWIVSLAIGIFALLHFAPPKYTLSDIILEAASALGNVGLSTGITDPNLPWGGKFTLILLMWVGRLEIVPVLLLFVLPLGASKR</sequence>
<evidence type="ECO:0000256" key="5">
    <source>
        <dbReference type="ARBA" id="ARBA00022692"/>
    </source>
</evidence>
<evidence type="ECO:0000256" key="1">
    <source>
        <dbReference type="ARBA" id="ARBA00004651"/>
    </source>
</evidence>
<feature type="transmembrane region" description="Helical" evidence="9">
    <location>
        <begin position="175"/>
        <end position="197"/>
    </location>
</feature>
<evidence type="ECO:0000256" key="3">
    <source>
        <dbReference type="ARBA" id="ARBA00022448"/>
    </source>
</evidence>
<comment type="similarity">
    <text evidence="2">Belongs to the TrkH potassium transport family.</text>
</comment>
<keyword evidence="11" id="KW-1185">Reference proteome</keyword>
<feature type="transmembrane region" description="Helical" evidence="9">
    <location>
        <begin position="319"/>
        <end position="338"/>
    </location>
</feature>
<feature type="transmembrane region" description="Helical" evidence="9">
    <location>
        <begin position="130"/>
        <end position="154"/>
    </location>
</feature>
<evidence type="ECO:0000256" key="8">
    <source>
        <dbReference type="ARBA" id="ARBA00023136"/>
    </source>
</evidence>
<gene>
    <name evidence="10" type="ORF">HUN01_33805</name>
</gene>
<keyword evidence="6 9" id="KW-1133">Transmembrane helix</keyword>